<comment type="subcellular location">
    <subcellularLocation>
        <location evidence="2">Cytoplasm</location>
    </subcellularLocation>
    <subcellularLocation>
        <location evidence="1">Nucleus</location>
    </subcellularLocation>
</comment>
<feature type="domain" description="RRM" evidence="8">
    <location>
        <begin position="107"/>
        <end position="186"/>
    </location>
</feature>
<evidence type="ECO:0000313" key="10">
    <source>
        <dbReference type="Proteomes" id="UP000078046"/>
    </source>
</evidence>
<dbReference type="SMART" id="SM00360">
    <property type="entry name" value="RRM"/>
    <property type="match status" value="4"/>
</dbReference>
<dbReference type="Gene3D" id="3.30.70.330">
    <property type="match status" value="4"/>
</dbReference>
<protein>
    <submittedName>
        <fullName evidence="9">Polyadenylate tail-binding protein</fullName>
    </submittedName>
</protein>
<dbReference type="OrthoDB" id="19742at2759"/>
<feature type="domain" description="RRM" evidence="8">
    <location>
        <begin position="307"/>
        <end position="384"/>
    </location>
</feature>
<dbReference type="SMART" id="SM00361">
    <property type="entry name" value="RRM_1"/>
    <property type="match status" value="3"/>
</dbReference>
<evidence type="ECO:0000259" key="8">
    <source>
        <dbReference type="PROSITE" id="PS50102"/>
    </source>
</evidence>
<comment type="caution">
    <text evidence="9">The sequence shown here is derived from an EMBL/GenBank/DDBJ whole genome shotgun (WGS) entry which is preliminary data.</text>
</comment>
<dbReference type="PANTHER" id="PTHR24012">
    <property type="entry name" value="RNA BINDING PROTEIN"/>
    <property type="match status" value="1"/>
</dbReference>
<name>A0A177AZ37_9BILA</name>
<evidence type="ECO:0000256" key="6">
    <source>
        <dbReference type="ARBA" id="ARBA00023242"/>
    </source>
</evidence>
<dbReference type="Proteomes" id="UP000078046">
    <property type="component" value="Unassembled WGS sequence"/>
</dbReference>
<evidence type="ECO:0000256" key="1">
    <source>
        <dbReference type="ARBA" id="ARBA00004123"/>
    </source>
</evidence>
<dbReference type="EMBL" id="LWCA01000710">
    <property type="protein sequence ID" value="OAF67246.1"/>
    <property type="molecule type" value="Genomic_DNA"/>
</dbReference>
<keyword evidence="3" id="KW-0963">Cytoplasm</keyword>
<dbReference type="FunFam" id="3.30.70.330:FF:000651">
    <property type="entry name" value="Poly(A) binding protein cytoplasmic 1 like"/>
    <property type="match status" value="1"/>
</dbReference>
<keyword evidence="10" id="KW-1185">Reference proteome</keyword>
<dbReference type="InterPro" id="IPR035979">
    <property type="entry name" value="RBD_domain_sf"/>
</dbReference>
<proteinExistence type="predicted"/>
<keyword evidence="4" id="KW-0677">Repeat</keyword>
<accession>A0A177AZ37</accession>
<dbReference type="PROSITE" id="PS50102">
    <property type="entry name" value="RRM"/>
    <property type="match status" value="4"/>
</dbReference>
<dbReference type="InterPro" id="IPR012677">
    <property type="entry name" value="Nucleotide-bd_a/b_plait_sf"/>
</dbReference>
<dbReference type="GO" id="GO:0003723">
    <property type="term" value="F:RNA binding"/>
    <property type="evidence" value="ECO:0007669"/>
    <property type="project" value="UniProtKB-UniRule"/>
</dbReference>
<organism evidence="9 10">
    <name type="scientific">Intoshia linei</name>
    <dbReference type="NCBI Taxonomy" id="1819745"/>
    <lineage>
        <taxon>Eukaryota</taxon>
        <taxon>Metazoa</taxon>
        <taxon>Spiralia</taxon>
        <taxon>Lophotrochozoa</taxon>
        <taxon>Mesozoa</taxon>
        <taxon>Orthonectida</taxon>
        <taxon>Rhopaluridae</taxon>
        <taxon>Intoshia</taxon>
    </lineage>
</organism>
<evidence type="ECO:0000256" key="2">
    <source>
        <dbReference type="ARBA" id="ARBA00004496"/>
    </source>
</evidence>
<reference evidence="9 10" key="1">
    <citation type="submission" date="2016-04" db="EMBL/GenBank/DDBJ databases">
        <title>The genome of Intoshia linei affirms orthonectids as highly simplified spiralians.</title>
        <authorList>
            <person name="Mikhailov K.V."/>
            <person name="Slusarev G.S."/>
            <person name="Nikitin M.A."/>
            <person name="Logacheva M.D."/>
            <person name="Penin A."/>
            <person name="Aleoshin V."/>
            <person name="Panchin Y.V."/>
        </authorList>
    </citation>
    <scope>NUCLEOTIDE SEQUENCE [LARGE SCALE GENOMIC DNA]</scope>
    <source>
        <strain evidence="9">Intl2013</strain>
        <tissue evidence="9">Whole animal</tissue>
    </source>
</reference>
<dbReference type="AlphaFoldDB" id="A0A177AZ37"/>
<feature type="domain" description="RRM" evidence="8">
    <location>
        <begin position="196"/>
        <end position="279"/>
    </location>
</feature>
<evidence type="ECO:0000256" key="4">
    <source>
        <dbReference type="ARBA" id="ARBA00022737"/>
    </source>
</evidence>
<keyword evidence="6" id="KW-0539">Nucleus</keyword>
<dbReference type="InterPro" id="IPR003954">
    <property type="entry name" value="RRM_euk-type"/>
</dbReference>
<dbReference type="GO" id="GO:0005737">
    <property type="term" value="C:cytoplasm"/>
    <property type="evidence" value="ECO:0007669"/>
    <property type="project" value="UniProtKB-SubCell"/>
</dbReference>
<gene>
    <name evidence="9" type="ORF">A3Q56_05022</name>
</gene>
<feature type="domain" description="RRM" evidence="8">
    <location>
        <begin position="19"/>
        <end position="97"/>
    </location>
</feature>
<evidence type="ECO:0000256" key="3">
    <source>
        <dbReference type="ARBA" id="ARBA00022490"/>
    </source>
</evidence>
<dbReference type="InterPro" id="IPR000504">
    <property type="entry name" value="RRM_dom"/>
</dbReference>
<dbReference type="Pfam" id="PF00076">
    <property type="entry name" value="RRM_1"/>
    <property type="match status" value="4"/>
</dbReference>
<evidence type="ECO:0000256" key="5">
    <source>
        <dbReference type="ARBA" id="ARBA00022884"/>
    </source>
</evidence>
<dbReference type="SUPFAM" id="SSF54928">
    <property type="entry name" value="RNA-binding domain, RBD"/>
    <property type="match status" value="3"/>
</dbReference>
<evidence type="ECO:0000313" key="9">
    <source>
        <dbReference type="EMBL" id="OAF67246.1"/>
    </source>
</evidence>
<keyword evidence="5 7" id="KW-0694">RNA-binding</keyword>
<dbReference type="GO" id="GO:0005634">
    <property type="term" value="C:nucleus"/>
    <property type="evidence" value="ECO:0007669"/>
    <property type="project" value="UniProtKB-SubCell"/>
</dbReference>
<evidence type="ECO:0000256" key="7">
    <source>
        <dbReference type="PROSITE-ProRule" id="PRU00176"/>
    </source>
</evidence>
<sequence length="496" mass="57128">MSVQSNLMDHKPVGAEGCSSLYVGDLSINVTEENLKQLFGQYGELISVRILRHNTGTKVLSYAYVNFSNSESASNAMCKLNYDILNGKSMRIMWSHRDPSFRKSGIGNVFIKNLDKSVDQKTLYTTFSHFGAISSCKVVTNEVGASKGYAFVHFFDVNDAKVAINRLDGTIITDDSKPVHLSEFVPRSKRTGRIFNNLYIKNIPNMWETDDVNKEFSKFGKIISSSVFVNKNMDLKKFGFVCFEQPEDAQKALKEMHDREITYTLNENTETIRMYVAVALKKSERARQLAVQKEARLSKLRNKTKGVNLYIKHLDDNIDDNKLKHHFSVFGEITSAKVMRHENGISKGFAFVCFADENSATSALTNMKGSNIFGKPLYISLAQKKDERKRDLVLRARTSFGRNNFIGTYPKNNYYQGHNMMMNYPNMYNQIRMPNETTNWPYHFMQRNPMYPMKNPNENYMNNVQFPIKNMGRNVNMQPHYIPKNYGNCEKFKFIR</sequence>